<proteinExistence type="predicted"/>
<keyword evidence="3" id="KW-0804">Transcription</keyword>
<dbReference type="PROSITE" id="PS50949">
    <property type="entry name" value="HTH_GNTR"/>
    <property type="match status" value="1"/>
</dbReference>
<dbReference type="InterPro" id="IPR036390">
    <property type="entry name" value="WH_DNA-bd_sf"/>
</dbReference>
<dbReference type="SMART" id="SM00345">
    <property type="entry name" value="HTH_GNTR"/>
    <property type="match status" value="1"/>
</dbReference>
<dbReference type="PANTHER" id="PTHR43537">
    <property type="entry name" value="TRANSCRIPTIONAL REGULATOR, GNTR FAMILY"/>
    <property type="match status" value="1"/>
</dbReference>
<organism evidence="5 6">
    <name type="scientific">Aliirhizobium smilacinae</name>
    <dbReference type="NCBI Taxonomy" id="1395944"/>
    <lineage>
        <taxon>Bacteria</taxon>
        <taxon>Pseudomonadati</taxon>
        <taxon>Pseudomonadota</taxon>
        <taxon>Alphaproteobacteria</taxon>
        <taxon>Hyphomicrobiales</taxon>
        <taxon>Rhizobiaceae</taxon>
        <taxon>Aliirhizobium</taxon>
    </lineage>
</organism>
<dbReference type="SMART" id="SM00895">
    <property type="entry name" value="FCD"/>
    <property type="match status" value="1"/>
</dbReference>
<dbReference type="InterPro" id="IPR008920">
    <property type="entry name" value="TF_FadR/GntR_C"/>
</dbReference>
<dbReference type="InterPro" id="IPR011711">
    <property type="entry name" value="GntR_C"/>
</dbReference>
<dbReference type="PANTHER" id="PTHR43537:SF5">
    <property type="entry name" value="UXU OPERON TRANSCRIPTIONAL REGULATOR"/>
    <property type="match status" value="1"/>
</dbReference>
<sequence>MFVALEPRRLYRQAAEQLRTLIQSGEIPVGERLPAERELAERLGVSRPTVREALIVLEVEGLVQIRMGSGVYVNRRVAGDTKILAADDSEAPFEILQARCIIESAIAEEAARHVDETGIRSLDLILEEMEDALENSERALALDRAFHTAIADIIGNSSLNVFIGLIYDKRSSPFFEKLASYFEGPHTWRAALEEHRIIRNALAARDPAAAREAMRMHLTLSQKRFSESFGEEPTREE</sequence>
<dbReference type="Gene3D" id="1.20.120.530">
    <property type="entry name" value="GntR ligand-binding domain-like"/>
    <property type="match status" value="1"/>
</dbReference>
<dbReference type="GO" id="GO:0003677">
    <property type="term" value="F:DNA binding"/>
    <property type="evidence" value="ECO:0007669"/>
    <property type="project" value="UniProtKB-KW"/>
</dbReference>
<dbReference type="InterPro" id="IPR000524">
    <property type="entry name" value="Tscrpt_reg_HTH_GntR"/>
</dbReference>
<keyword evidence="1" id="KW-0805">Transcription regulation</keyword>
<dbReference type="Proteomes" id="UP000311605">
    <property type="component" value="Unassembled WGS sequence"/>
</dbReference>
<evidence type="ECO:0000256" key="2">
    <source>
        <dbReference type="ARBA" id="ARBA00023125"/>
    </source>
</evidence>
<accession>A0A5C4XN75</accession>
<dbReference type="SUPFAM" id="SSF48008">
    <property type="entry name" value="GntR ligand-binding domain-like"/>
    <property type="match status" value="1"/>
</dbReference>
<keyword evidence="6" id="KW-1185">Reference proteome</keyword>
<evidence type="ECO:0000259" key="4">
    <source>
        <dbReference type="PROSITE" id="PS50949"/>
    </source>
</evidence>
<dbReference type="RefSeq" id="WP_139676857.1">
    <property type="nucleotide sequence ID" value="NZ_VDMN01000002.1"/>
</dbReference>
<evidence type="ECO:0000256" key="3">
    <source>
        <dbReference type="ARBA" id="ARBA00023163"/>
    </source>
</evidence>
<comment type="caution">
    <text evidence="5">The sequence shown here is derived from an EMBL/GenBank/DDBJ whole genome shotgun (WGS) entry which is preliminary data.</text>
</comment>
<dbReference type="CDD" id="cd07377">
    <property type="entry name" value="WHTH_GntR"/>
    <property type="match status" value="1"/>
</dbReference>
<dbReference type="EMBL" id="VDMN01000002">
    <property type="protein sequence ID" value="TNM63954.1"/>
    <property type="molecule type" value="Genomic_DNA"/>
</dbReference>
<evidence type="ECO:0000313" key="6">
    <source>
        <dbReference type="Proteomes" id="UP000311605"/>
    </source>
</evidence>
<dbReference type="SUPFAM" id="SSF46785">
    <property type="entry name" value="Winged helix' DNA-binding domain"/>
    <property type="match status" value="1"/>
</dbReference>
<dbReference type="Gene3D" id="1.10.10.10">
    <property type="entry name" value="Winged helix-like DNA-binding domain superfamily/Winged helix DNA-binding domain"/>
    <property type="match status" value="1"/>
</dbReference>
<evidence type="ECO:0000313" key="5">
    <source>
        <dbReference type="EMBL" id="TNM63954.1"/>
    </source>
</evidence>
<dbReference type="OrthoDB" id="9812645at2"/>
<dbReference type="GO" id="GO:0003700">
    <property type="term" value="F:DNA-binding transcription factor activity"/>
    <property type="evidence" value="ECO:0007669"/>
    <property type="project" value="InterPro"/>
</dbReference>
<gene>
    <name evidence="5" type="ORF">FHP24_14320</name>
</gene>
<dbReference type="AlphaFoldDB" id="A0A5C4XN75"/>
<name>A0A5C4XN75_9HYPH</name>
<dbReference type="PRINTS" id="PR00035">
    <property type="entry name" value="HTHGNTR"/>
</dbReference>
<dbReference type="InterPro" id="IPR036388">
    <property type="entry name" value="WH-like_DNA-bd_sf"/>
</dbReference>
<feature type="domain" description="HTH gntR-type" evidence="4">
    <location>
        <begin position="8"/>
        <end position="76"/>
    </location>
</feature>
<protein>
    <submittedName>
        <fullName evidence="5">FadR family transcriptional regulator</fullName>
    </submittedName>
</protein>
<keyword evidence="2" id="KW-0238">DNA-binding</keyword>
<evidence type="ECO:0000256" key="1">
    <source>
        <dbReference type="ARBA" id="ARBA00023015"/>
    </source>
</evidence>
<dbReference type="Pfam" id="PF07729">
    <property type="entry name" value="FCD"/>
    <property type="match status" value="1"/>
</dbReference>
<reference evidence="5 6" key="1">
    <citation type="submission" date="2019-06" db="EMBL/GenBank/DDBJ databases">
        <title>The draft genome of Rhizobium smilacinae PTYR-5.</title>
        <authorList>
            <person name="Liu L."/>
            <person name="Li L."/>
            <person name="Zhang X."/>
        </authorList>
    </citation>
    <scope>NUCLEOTIDE SEQUENCE [LARGE SCALE GENOMIC DNA]</scope>
    <source>
        <strain evidence="5 6">PTYR-5</strain>
    </source>
</reference>
<dbReference type="Pfam" id="PF00392">
    <property type="entry name" value="GntR"/>
    <property type="match status" value="1"/>
</dbReference>